<evidence type="ECO:0000256" key="1">
    <source>
        <dbReference type="SAM" id="SignalP"/>
    </source>
</evidence>
<sequence>MRRWKATEFRLFLLYIGPIVLKNIITDECYTNFMALNIAMIILLSPNNNHLLNYARELLYFFVKSFQEIYGVHNISHNIHNLLDLSDDYQNYGPLDNCSASVLKII</sequence>
<feature type="signal peptide" evidence="1">
    <location>
        <begin position="1"/>
        <end position="22"/>
    </location>
</feature>
<protein>
    <submittedName>
        <fullName evidence="2">Uncharacterized protein</fullName>
    </submittedName>
</protein>
<accession>A0A6G0VKV9</accession>
<dbReference type="PANTHER" id="PTHR33053">
    <property type="entry name" value="PROTEIN, PUTATIVE-RELATED"/>
    <property type="match status" value="1"/>
</dbReference>
<evidence type="ECO:0000313" key="2">
    <source>
        <dbReference type="EMBL" id="KAF0694494.1"/>
    </source>
</evidence>
<dbReference type="EMBL" id="VUJU01015362">
    <property type="protein sequence ID" value="KAF0694494.1"/>
    <property type="molecule type" value="Genomic_DNA"/>
</dbReference>
<reference evidence="2 3" key="1">
    <citation type="submission" date="2019-08" db="EMBL/GenBank/DDBJ databases">
        <title>Whole genome of Aphis craccivora.</title>
        <authorList>
            <person name="Voronova N.V."/>
            <person name="Shulinski R.S."/>
            <person name="Bandarenka Y.V."/>
            <person name="Zhorov D.G."/>
            <person name="Warner D."/>
        </authorList>
    </citation>
    <scope>NUCLEOTIDE SEQUENCE [LARGE SCALE GENOMIC DNA]</scope>
    <source>
        <strain evidence="2">180601</strain>
        <tissue evidence="2">Whole Body</tissue>
    </source>
</reference>
<name>A0A6G0VKV9_APHCR</name>
<evidence type="ECO:0000313" key="3">
    <source>
        <dbReference type="Proteomes" id="UP000478052"/>
    </source>
</evidence>
<keyword evidence="3" id="KW-1185">Reference proteome</keyword>
<comment type="caution">
    <text evidence="2">The sequence shown here is derived from an EMBL/GenBank/DDBJ whole genome shotgun (WGS) entry which is preliminary data.</text>
</comment>
<dbReference type="OrthoDB" id="6612923at2759"/>
<dbReference type="AlphaFoldDB" id="A0A6G0VKV9"/>
<feature type="chain" id="PRO_5026294412" evidence="1">
    <location>
        <begin position="23"/>
        <end position="106"/>
    </location>
</feature>
<dbReference type="Proteomes" id="UP000478052">
    <property type="component" value="Unassembled WGS sequence"/>
</dbReference>
<proteinExistence type="predicted"/>
<keyword evidence="1" id="KW-0732">Signal</keyword>
<gene>
    <name evidence="2" type="ORF">FWK35_00035816</name>
</gene>
<organism evidence="2 3">
    <name type="scientific">Aphis craccivora</name>
    <name type="common">Cowpea aphid</name>
    <dbReference type="NCBI Taxonomy" id="307492"/>
    <lineage>
        <taxon>Eukaryota</taxon>
        <taxon>Metazoa</taxon>
        <taxon>Ecdysozoa</taxon>
        <taxon>Arthropoda</taxon>
        <taxon>Hexapoda</taxon>
        <taxon>Insecta</taxon>
        <taxon>Pterygota</taxon>
        <taxon>Neoptera</taxon>
        <taxon>Paraneoptera</taxon>
        <taxon>Hemiptera</taxon>
        <taxon>Sternorrhyncha</taxon>
        <taxon>Aphidomorpha</taxon>
        <taxon>Aphidoidea</taxon>
        <taxon>Aphididae</taxon>
        <taxon>Aphidini</taxon>
        <taxon>Aphis</taxon>
        <taxon>Aphis</taxon>
    </lineage>
</organism>